<feature type="non-terminal residue" evidence="2">
    <location>
        <position position="89"/>
    </location>
</feature>
<evidence type="ECO:0000259" key="1">
    <source>
        <dbReference type="Pfam" id="PF26138"/>
    </source>
</evidence>
<name>A0A5C3KNI9_COPMA</name>
<dbReference type="AlphaFoldDB" id="A0A5C3KNI9"/>
<evidence type="ECO:0000313" key="3">
    <source>
        <dbReference type="Proteomes" id="UP000307440"/>
    </source>
</evidence>
<gene>
    <name evidence="2" type="ORF">FA15DRAFT_557985</name>
</gene>
<feature type="domain" description="DUF8040" evidence="1">
    <location>
        <begin position="27"/>
        <end position="89"/>
    </location>
</feature>
<dbReference type="EMBL" id="ML210253">
    <property type="protein sequence ID" value="TFK22000.1"/>
    <property type="molecule type" value="Genomic_DNA"/>
</dbReference>
<dbReference type="STRING" id="230819.A0A5C3KNI9"/>
<sequence length="89" mass="10192">SAYLLNVVTIATHLYASPLYWRQPYHNSKLSGADWVEELINGHPERIWTELGLRLHVFLTFVHELRVLGGLSDSRLGVTVKEQAAIFLY</sequence>
<protein>
    <recommendedName>
        <fullName evidence="1">DUF8040 domain-containing protein</fullName>
    </recommendedName>
</protein>
<dbReference type="Pfam" id="PF26138">
    <property type="entry name" value="DUF8040"/>
    <property type="match status" value="1"/>
</dbReference>
<accession>A0A5C3KNI9</accession>
<organism evidence="2 3">
    <name type="scientific">Coprinopsis marcescibilis</name>
    <name type="common">Agaric fungus</name>
    <name type="synonym">Psathyrella marcescibilis</name>
    <dbReference type="NCBI Taxonomy" id="230819"/>
    <lineage>
        <taxon>Eukaryota</taxon>
        <taxon>Fungi</taxon>
        <taxon>Dikarya</taxon>
        <taxon>Basidiomycota</taxon>
        <taxon>Agaricomycotina</taxon>
        <taxon>Agaricomycetes</taxon>
        <taxon>Agaricomycetidae</taxon>
        <taxon>Agaricales</taxon>
        <taxon>Agaricineae</taxon>
        <taxon>Psathyrellaceae</taxon>
        <taxon>Coprinopsis</taxon>
    </lineage>
</organism>
<keyword evidence="3" id="KW-1185">Reference proteome</keyword>
<dbReference type="InterPro" id="IPR058353">
    <property type="entry name" value="DUF8040"/>
</dbReference>
<reference evidence="2 3" key="1">
    <citation type="journal article" date="2019" name="Nat. Ecol. Evol.">
        <title>Megaphylogeny resolves global patterns of mushroom evolution.</title>
        <authorList>
            <person name="Varga T."/>
            <person name="Krizsan K."/>
            <person name="Foldi C."/>
            <person name="Dima B."/>
            <person name="Sanchez-Garcia M."/>
            <person name="Sanchez-Ramirez S."/>
            <person name="Szollosi G.J."/>
            <person name="Szarkandi J.G."/>
            <person name="Papp V."/>
            <person name="Albert L."/>
            <person name="Andreopoulos W."/>
            <person name="Angelini C."/>
            <person name="Antonin V."/>
            <person name="Barry K.W."/>
            <person name="Bougher N.L."/>
            <person name="Buchanan P."/>
            <person name="Buyck B."/>
            <person name="Bense V."/>
            <person name="Catcheside P."/>
            <person name="Chovatia M."/>
            <person name="Cooper J."/>
            <person name="Damon W."/>
            <person name="Desjardin D."/>
            <person name="Finy P."/>
            <person name="Geml J."/>
            <person name="Haridas S."/>
            <person name="Hughes K."/>
            <person name="Justo A."/>
            <person name="Karasinski D."/>
            <person name="Kautmanova I."/>
            <person name="Kiss B."/>
            <person name="Kocsube S."/>
            <person name="Kotiranta H."/>
            <person name="LaButti K.M."/>
            <person name="Lechner B.E."/>
            <person name="Liimatainen K."/>
            <person name="Lipzen A."/>
            <person name="Lukacs Z."/>
            <person name="Mihaltcheva S."/>
            <person name="Morgado L.N."/>
            <person name="Niskanen T."/>
            <person name="Noordeloos M.E."/>
            <person name="Ohm R.A."/>
            <person name="Ortiz-Santana B."/>
            <person name="Ovrebo C."/>
            <person name="Racz N."/>
            <person name="Riley R."/>
            <person name="Savchenko A."/>
            <person name="Shiryaev A."/>
            <person name="Soop K."/>
            <person name="Spirin V."/>
            <person name="Szebenyi C."/>
            <person name="Tomsovsky M."/>
            <person name="Tulloss R.E."/>
            <person name="Uehling J."/>
            <person name="Grigoriev I.V."/>
            <person name="Vagvolgyi C."/>
            <person name="Papp T."/>
            <person name="Martin F.M."/>
            <person name="Miettinen O."/>
            <person name="Hibbett D.S."/>
            <person name="Nagy L.G."/>
        </authorList>
    </citation>
    <scope>NUCLEOTIDE SEQUENCE [LARGE SCALE GENOMIC DNA]</scope>
    <source>
        <strain evidence="2 3">CBS 121175</strain>
    </source>
</reference>
<evidence type="ECO:0000313" key="2">
    <source>
        <dbReference type="EMBL" id="TFK22000.1"/>
    </source>
</evidence>
<dbReference type="Proteomes" id="UP000307440">
    <property type="component" value="Unassembled WGS sequence"/>
</dbReference>
<feature type="non-terminal residue" evidence="2">
    <location>
        <position position="1"/>
    </location>
</feature>
<dbReference type="OrthoDB" id="2430314at2759"/>
<proteinExistence type="predicted"/>